<proteinExistence type="predicted"/>
<dbReference type="Gene3D" id="2.60.40.420">
    <property type="entry name" value="Cupredoxins - blue copper proteins"/>
    <property type="match status" value="1"/>
</dbReference>
<evidence type="ECO:0000313" key="9">
    <source>
        <dbReference type="Proteomes" id="UP000599009"/>
    </source>
</evidence>
<dbReference type="PANTHER" id="PTHR38439:SF2">
    <property type="entry name" value="OUTER MEMBRANE PROTEIN H.8"/>
    <property type="match status" value="1"/>
</dbReference>
<dbReference type="RefSeq" id="WP_132984955.1">
    <property type="nucleotide sequence ID" value="NZ_BMME01000001.1"/>
</dbReference>
<accession>A0ABQ2EDA1</accession>
<keyword evidence="9" id="KW-1185">Reference proteome</keyword>
<keyword evidence="3" id="KW-0249">Electron transport</keyword>
<dbReference type="Proteomes" id="UP000599009">
    <property type="component" value="Unassembled WGS sequence"/>
</dbReference>
<evidence type="ECO:0000256" key="3">
    <source>
        <dbReference type="ARBA" id="ARBA00022982"/>
    </source>
</evidence>
<dbReference type="InterPro" id="IPR014068">
    <property type="entry name" value="Azurin"/>
</dbReference>
<reference evidence="9" key="1">
    <citation type="journal article" date="2019" name="Int. J. Syst. Evol. Microbiol.">
        <title>The Global Catalogue of Microorganisms (GCM) 10K type strain sequencing project: providing services to taxonomists for standard genome sequencing and annotation.</title>
        <authorList>
            <consortium name="The Broad Institute Genomics Platform"/>
            <consortium name="The Broad Institute Genome Sequencing Center for Infectious Disease"/>
            <person name="Wu L."/>
            <person name="Ma J."/>
        </authorList>
    </citation>
    <scope>NUCLEOTIDE SEQUENCE [LARGE SCALE GENOMIC DNA]</scope>
    <source>
        <strain evidence="9">CGMCC 1.8985</strain>
    </source>
</reference>
<dbReference type="SUPFAM" id="SSF49503">
    <property type="entry name" value="Cupredoxins"/>
    <property type="match status" value="1"/>
</dbReference>
<dbReference type="CDD" id="cd13922">
    <property type="entry name" value="Azurin"/>
    <property type="match status" value="1"/>
</dbReference>
<keyword evidence="4" id="KW-0186">Copper</keyword>
<feature type="chain" id="PRO_5045988094" description="Blue (type 1) copper domain-containing protein" evidence="6">
    <location>
        <begin position="21"/>
        <end position="203"/>
    </location>
</feature>
<evidence type="ECO:0000256" key="1">
    <source>
        <dbReference type="ARBA" id="ARBA00022448"/>
    </source>
</evidence>
<keyword evidence="1" id="KW-0813">Transport</keyword>
<dbReference type="InterPro" id="IPR028871">
    <property type="entry name" value="BlueCu_1_BS"/>
</dbReference>
<feature type="region of interest" description="Disordered" evidence="5">
    <location>
        <begin position="22"/>
        <end position="68"/>
    </location>
</feature>
<dbReference type="NCBIfam" id="TIGR02695">
    <property type="entry name" value="azurin"/>
    <property type="match status" value="1"/>
</dbReference>
<gene>
    <name evidence="8" type="ORF">GCM10011394_11150</name>
</gene>
<evidence type="ECO:0000256" key="4">
    <source>
        <dbReference type="ARBA" id="ARBA00023008"/>
    </source>
</evidence>
<evidence type="ECO:0000313" key="8">
    <source>
        <dbReference type="EMBL" id="GGK03934.1"/>
    </source>
</evidence>
<keyword evidence="2" id="KW-0479">Metal-binding</keyword>
<dbReference type="PANTHER" id="PTHR38439">
    <property type="entry name" value="AURACYANIN-B"/>
    <property type="match status" value="1"/>
</dbReference>
<evidence type="ECO:0000259" key="7">
    <source>
        <dbReference type="Pfam" id="PF00127"/>
    </source>
</evidence>
<feature type="compositionally biased region" description="Low complexity" evidence="5">
    <location>
        <begin position="22"/>
        <end position="41"/>
    </location>
</feature>
<sequence>MKLHASLLAAACALALSACGGEPSQTQDTATTPAPATTAADDAAKVEPASVPEAPMGQVPADGSMADAGDAAAGATGCAVDIEGNDMMQFNVSSISVPSSCAEFTINLTHTGRLPAAAMGHNVVITSSSDTAGVAADGISAGAAADYLKAGDSRVIAATDMIGGGESTSVTFDVAKIKTGGPYGFFCSFPGHAALMKGTISVD</sequence>
<evidence type="ECO:0000256" key="2">
    <source>
        <dbReference type="ARBA" id="ARBA00022723"/>
    </source>
</evidence>
<dbReference type="InterPro" id="IPR008972">
    <property type="entry name" value="Cupredoxin"/>
</dbReference>
<dbReference type="EMBL" id="BMME01000001">
    <property type="protein sequence ID" value="GGK03934.1"/>
    <property type="molecule type" value="Genomic_DNA"/>
</dbReference>
<dbReference type="Pfam" id="PF00127">
    <property type="entry name" value="Copper-bind"/>
    <property type="match status" value="1"/>
</dbReference>
<keyword evidence="6" id="KW-0732">Signal</keyword>
<evidence type="ECO:0000256" key="6">
    <source>
        <dbReference type="SAM" id="SignalP"/>
    </source>
</evidence>
<dbReference type="PROSITE" id="PS00196">
    <property type="entry name" value="COPPER_BLUE"/>
    <property type="match status" value="1"/>
</dbReference>
<protein>
    <recommendedName>
        <fullName evidence="7">Blue (type 1) copper domain-containing protein</fullName>
    </recommendedName>
</protein>
<evidence type="ECO:0000256" key="5">
    <source>
        <dbReference type="SAM" id="MobiDB-lite"/>
    </source>
</evidence>
<dbReference type="InterPro" id="IPR000923">
    <property type="entry name" value="BlueCu_1"/>
</dbReference>
<dbReference type="PROSITE" id="PS51257">
    <property type="entry name" value="PROKAR_LIPOPROTEIN"/>
    <property type="match status" value="1"/>
</dbReference>
<comment type="caution">
    <text evidence="8">The sequence shown here is derived from an EMBL/GenBank/DDBJ whole genome shotgun (WGS) entry which is preliminary data.</text>
</comment>
<organism evidence="8 9">
    <name type="scientific">Luteimonas terricola</name>
    <dbReference type="NCBI Taxonomy" id="645597"/>
    <lineage>
        <taxon>Bacteria</taxon>
        <taxon>Pseudomonadati</taxon>
        <taxon>Pseudomonadota</taxon>
        <taxon>Gammaproteobacteria</taxon>
        <taxon>Lysobacterales</taxon>
        <taxon>Lysobacteraceae</taxon>
        <taxon>Luteimonas</taxon>
    </lineage>
</organism>
<feature type="signal peptide" evidence="6">
    <location>
        <begin position="1"/>
        <end position="20"/>
    </location>
</feature>
<feature type="domain" description="Blue (type 1) copper" evidence="7">
    <location>
        <begin position="78"/>
        <end position="202"/>
    </location>
</feature>
<dbReference type="InterPro" id="IPR050845">
    <property type="entry name" value="Cu-binding_ET"/>
</dbReference>
<name>A0ABQ2EDA1_9GAMM</name>